<dbReference type="Pfam" id="PF25209">
    <property type="entry name" value="Phage_capsid_4"/>
    <property type="match status" value="1"/>
</dbReference>
<reference evidence="1" key="1">
    <citation type="journal article" date="2021" name="Proc. Natl. Acad. Sci. U.S.A.">
        <title>A Catalog of Tens of Thousands of Viruses from Human Metagenomes Reveals Hidden Associations with Chronic Diseases.</title>
        <authorList>
            <person name="Tisza M.J."/>
            <person name="Buck C.B."/>
        </authorList>
    </citation>
    <scope>NUCLEOTIDE SEQUENCE</scope>
    <source>
        <strain evidence="1">CtybZ1</strain>
    </source>
</reference>
<sequence length="296" mass="31645">MSKQKFTFDLQHFATGTTTSTNMIKPQVMADMVSAALPKAIKFTQIATFDNTLVGQPGESVTVPVWGYIGDAVDLTEGTPMNTEQMTASTDDYKIKEAGKAVELTDKAILTGLGDPVGAAAQQLSMSIASKVDNDVLAALSGATLTSVSTSAISYNGIVDAVAKFDEEQEGVVKYLFISPAQEATLRKDTNFIDKNKYGNDVMASGVLGKIAGCNVVVSRKIVEDAGNFNNYIVQVSPEAEDGIPALPAVTIFMKRDAVVETDRDVLKRTNVITVTEHYIAALTNKSKVVKATFKK</sequence>
<dbReference type="SUPFAM" id="SSF56563">
    <property type="entry name" value="Major capsid protein gp5"/>
    <property type="match status" value="1"/>
</dbReference>
<dbReference type="EMBL" id="BK015250">
    <property type="protein sequence ID" value="DAD97924.1"/>
    <property type="molecule type" value="Genomic_DNA"/>
</dbReference>
<accession>A0A8S5NU88</accession>
<proteinExistence type="predicted"/>
<dbReference type="NCBIfam" id="TIGR04387">
    <property type="entry name" value="capsid_maj_N4"/>
    <property type="match status" value="1"/>
</dbReference>
<protein>
    <submittedName>
        <fullName evidence="1">Major capsid protein</fullName>
    </submittedName>
</protein>
<organism evidence="1">
    <name type="scientific">Siphoviridae sp. ctybZ1</name>
    <dbReference type="NCBI Taxonomy" id="2825746"/>
    <lineage>
        <taxon>Viruses</taxon>
        <taxon>Duplodnaviria</taxon>
        <taxon>Heunggongvirae</taxon>
        <taxon>Uroviricota</taxon>
        <taxon>Caudoviricetes</taxon>
    </lineage>
</organism>
<evidence type="ECO:0000313" key="1">
    <source>
        <dbReference type="EMBL" id="DAD97924.1"/>
    </source>
</evidence>
<name>A0A8S5NU88_9CAUD</name>